<name>A0ABN7NIU4_TIMPD</name>
<feature type="region of interest" description="Disordered" evidence="1">
    <location>
        <begin position="1"/>
        <end position="90"/>
    </location>
</feature>
<evidence type="ECO:0000259" key="2">
    <source>
        <dbReference type="Pfam" id="PF21771"/>
    </source>
</evidence>
<organism evidence="3 4">
    <name type="scientific">Timema podura</name>
    <name type="common">Walking stick</name>
    <dbReference type="NCBI Taxonomy" id="61482"/>
    <lineage>
        <taxon>Eukaryota</taxon>
        <taxon>Metazoa</taxon>
        <taxon>Ecdysozoa</taxon>
        <taxon>Arthropoda</taxon>
        <taxon>Hexapoda</taxon>
        <taxon>Insecta</taxon>
        <taxon>Pterygota</taxon>
        <taxon>Neoptera</taxon>
        <taxon>Polyneoptera</taxon>
        <taxon>Phasmatodea</taxon>
        <taxon>Timematodea</taxon>
        <taxon>Timematoidea</taxon>
        <taxon>Timematidae</taxon>
        <taxon>Timema</taxon>
    </lineage>
</organism>
<dbReference type="EMBL" id="CAJPIN010001457">
    <property type="protein sequence ID" value="CAG2054561.1"/>
    <property type="molecule type" value="Genomic_DNA"/>
</dbReference>
<feature type="compositionally biased region" description="Polar residues" evidence="1">
    <location>
        <begin position="1"/>
        <end position="11"/>
    </location>
</feature>
<feature type="compositionally biased region" description="Basic and acidic residues" evidence="1">
    <location>
        <begin position="13"/>
        <end position="22"/>
    </location>
</feature>
<proteinExistence type="predicted"/>
<keyword evidence="4" id="KW-1185">Reference proteome</keyword>
<protein>
    <recommendedName>
        <fullName evidence="2">Cilia- and flagella-associated protein 58 central coiled coil domain-containing protein</fullName>
    </recommendedName>
</protein>
<feature type="compositionally biased region" description="Polar residues" evidence="1">
    <location>
        <begin position="47"/>
        <end position="90"/>
    </location>
</feature>
<evidence type="ECO:0000313" key="4">
    <source>
        <dbReference type="Proteomes" id="UP001153148"/>
    </source>
</evidence>
<feature type="compositionally biased region" description="Polar residues" evidence="1">
    <location>
        <begin position="24"/>
        <end position="40"/>
    </location>
</feature>
<dbReference type="Pfam" id="PF21771">
    <property type="entry name" value="CFAP58_CC"/>
    <property type="match status" value="1"/>
</dbReference>
<feature type="non-terminal residue" evidence="3">
    <location>
        <position position="1"/>
    </location>
</feature>
<dbReference type="Proteomes" id="UP001153148">
    <property type="component" value="Unassembled WGS sequence"/>
</dbReference>
<dbReference type="InterPro" id="IPR049270">
    <property type="entry name" value="CFAP58_CC"/>
</dbReference>
<sequence>DIISGFSTQNSEVDEHGGREDNDNTQYPEKQYETFANSPETPRVSELKSNMLNIPQASSPSLQGSDTSSSTPNRQKSTPEFVNSSQASPSDIETCFSEEEITPGLDEEVWHVQKNINTLVSNVNLIALERQDQLNRCQRLKQQLEQLWGDGRILDIHLNMSSKALDVELRQLESLKNDCDHFRTERNKDYHHMLVVQQQVVEHKEKYKLIITEVENLKALSNQRERQLNKLYIKLESENKDRKTLCNQLAAWTRQLKDTKLEKVAASEKVRQVHLGIAKCRHEGSTLQKEYNTLVSERNFQGLKLRDMLEEAVIFQEQIKTFHDMIKRADSELEQRMEASTVELLKKFIKRNKNSAKKLVKVSEELEQVTTKEFELETKFEIGNRHKMIEGLILKLQEELTIMQVVCQGTIQTSSQQKKTEGLCRQAKALVSELALAHTSVKQLKLESALKA</sequence>
<gene>
    <name evidence="3" type="ORF">TPAB3V08_LOCUS1582</name>
</gene>
<reference evidence="3" key="1">
    <citation type="submission" date="2021-03" db="EMBL/GenBank/DDBJ databases">
        <authorList>
            <person name="Tran Van P."/>
        </authorList>
    </citation>
    <scope>NUCLEOTIDE SEQUENCE</scope>
</reference>
<evidence type="ECO:0000256" key="1">
    <source>
        <dbReference type="SAM" id="MobiDB-lite"/>
    </source>
</evidence>
<accession>A0ABN7NIU4</accession>
<feature type="domain" description="Cilia- and flagella-associated protein 58 central coiled coil" evidence="2">
    <location>
        <begin position="165"/>
        <end position="352"/>
    </location>
</feature>
<evidence type="ECO:0000313" key="3">
    <source>
        <dbReference type="EMBL" id="CAG2054561.1"/>
    </source>
</evidence>
<comment type="caution">
    <text evidence="3">The sequence shown here is derived from an EMBL/GenBank/DDBJ whole genome shotgun (WGS) entry which is preliminary data.</text>
</comment>